<keyword evidence="2" id="KW-1185">Reference proteome</keyword>
<evidence type="ECO:0000313" key="1">
    <source>
        <dbReference type="EMBL" id="AVH29210.1"/>
    </source>
</evidence>
<sequence>MNVKNNHQELVTIHSTPAADGSGTWKHAMSGSFVFYFEQYGWTTNQKQIMAKAFKEALGIPNLIKQAVLDTSGQDVVNGVYTQDKSAMVKAMNSIHGMSQTSSSTSNLSGSGTITDANQQLFNRMLAGIGGDVSPMMTYLNSEMSIYQQTAAGMPTSPQYFGISMAVLSLVEVFDTPVTSALYTFAKADSAATLIEHSCESPTTEFSWNLDYEIVKFLYNTSDHALFA</sequence>
<reference evidence="2" key="1">
    <citation type="submission" date="2017-12" db="EMBL/GenBank/DDBJ databases">
        <title>FDA dAtabase for Regulatory Grade micrObial Sequences (FDA-ARGOS): Supporting development and validation of Infectious Disease Dx tests.</title>
        <authorList>
            <person name="Hoffmann M."/>
            <person name="Allard M."/>
            <person name="Evans P."/>
            <person name="Brown E."/>
            <person name="Tallon L.J."/>
            <person name="Sadzewicz L."/>
            <person name="Sengamalay N."/>
            <person name="Ott S."/>
            <person name="Godinez A."/>
            <person name="Nagaraj S."/>
            <person name="Vavikolanu K."/>
            <person name="Aluvathingal J."/>
            <person name="Nadendla S."/>
            <person name="Hobson J."/>
            <person name="Sichtig H."/>
        </authorList>
    </citation>
    <scope>NUCLEOTIDE SEQUENCE [LARGE SCALE GENOMIC DNA]</scope>
    <source>
        <strain evidence="2">LMG 3418</strain>
    </source>
</reference>
<proteinExistence type="predicted"/>
<accession>A0ABN5HQ16</accession>
<name>A0ABN5HQ16_9VIBR</name>
<protein>
    <submittedName>
        <fullName evidence="1">Uncharacterized protein</fullName>
    </submittedName>
</protein>
<dbReference type="RefSeq" id="WP_102547522.1">
    <property type="nucleotide sequence ID" value="NZ_CP014133.1"/>
</dbReference>
<dbReference type="Proteomes" id="UP000237665">
    <property type="component" value="Chromosome 2"/>
</dbReference>
<evidence type="ECO:0000313" key="2">
    <source>
        <dbReference type="Proteomes" id="UP000237665"/>
    </source>
</evidence>
<dbReference type="EMBL" id="CP014133">
    <property type="protein sequence ID" value="AVH29210.1"/>
    <property type="molecule type" value="Genomic_DNA"/>
</dbReference>
<organism evidence="1 2">
    <name type="scientific">Vibrio diabolicus</name>
    <dbReference type="NCBI Taxonomy" id="50719"/>
    <lineage>
        <taxon>Bacteria</taxon>
        <taxon>Pseudomonadati</taxon>
        <taxon>Pseudomonadota</taxon>
        <taxon>Gammaproteobacteria</taxon>
        <taxon>Vibrionales</taxon>
        <taxon>Vibrionaceae</taxon>
        <taxon>Vibrio</taxon>
        <taxon>Vibrio diabolicus subgroup</taxon>
    </lineage>
</organism>
<gene>
    <name evidence="1" type="ORF">AL468_18755</name>
</gene>